<feature type="chain" id="PRO_5045923682" description="DUF11 domain-containing protein" evidence="3">
    <location>
        <begin position="27"/>
        <end position="780"/>
    </location>
</feature>
<keyword evidence="2" id="KW-0812">Transmembrane</keyword>
<keyword evidence="3" id="KW-0732">Signal</keyword>
<reference evidence="6" key="1">
    <citation type="submission" date="2023-03" db="EMBL/GenBank/DDBJ databases">
        <title>MT1 and MT2 Draft Genomes of Novel Species.</title>
        <authorList>
            <person name="Venkateswaran K."/>
        </authorList>
    </citation>
    <scope>NUCLEOTIDE SEQUENCE</scope>
    <source>
        <strain evidence="6">F6_8S_P_1A</strain>
    </source>
</reference>
<dbReference type="EMBL" id="JAROCB010000002">
    <property type="protein sequence ID" value="MDN4596875.1"/>
    <property type="molecule type" value="Genomic_DNA"/>
</dbReference>
<dbReference type="RefSeq" id="WP_301217297.1">
    <property type="nucleotide sequence ID" value="NZ_JAROCB010000002.1"/>
</dbReference>
<feature type="compositionally biased region" description="Gly residues" evidence="1">
    <location>
        <begin position="192"/>
        <end position="234"/>
    </location>
</feature>
<evidence type="ECO:0000256" key="2">
    <source>
        <dbReference type="SAM" id="Phobius"/>
    </source>
</evidence>
<name>A0ABT8IVQ1_9MICO</name>
<keyword evidence="2" id="KW-1133">Transmembrane helix</keyword>
<feature type="transmembrane region" description="Helical" evidence="2">
    <location>
        <begin position="753"/>
        <end position="770"/>
    </location>
</feature>
<sequence length="780" mass="72188">MRTLAAGGVRIGVAVAVALTAAGAMAPAVQPVHEVSSAAAARSTQPACAPDPGYASCVVFPSYGVDQRFDVPDGVSTVFVKAWGAGGGGRAQAGGADHGGGGGFAQGALAVSPGESLLVIVGSGGSAGRSNAAPDPAYGGGGAGGRDTYSSYRGGSGGGRSAVQLQEGTDAITAGGGGGMSGATAVSPPTSNGGGGGGLTGESGGGNGPGGIGGCQPVPGAGGGGGTQTAGGVPGVSSANWPGGPGTQYQGGVGGPSSRSNAGAGGGGGGGYFGGGGGAGNGYGCAQEGAGGGGSGFVGGAGGGLTVAAVGAAPARADDPHYVAGIGTGGGGLQAGGDGLVVLQFSSAPTVAKSFTPERIVAGGTSTLTIVLTNPNNAALTGAALTDALPPSALVAAGPAAASTCGGVLSAVPGQAAVGLSDGVIPAAGSCTIEVPVTADAAGGYVNTIPAGAVSTADGVGNAAPASATLDVDAAEPALTLVKSSSVTRDDQYVAGDPMTFVFVVTNTGNVTLSSLALTEVAFSGHGAVALDCSSIGTQSLGPGESTSCTGTYAVDQADIDSGATTISNTAEATAVGPQGVPAPPSSSTSVAVLAPVSALSLVKTGAPSPTDGDGRVAVGGSIAWSFAVANIGVTTIAGVAVTDPLGGAVECDASDLAPGASTVCRAQRPHLVSERDAAAGSVDNIARAAGNTLFGLHVASEFAGVSVPVAPAVVVPPVSPGGVPGLPEGPGGGQPGAPPGSSALAATGSAPAGAWSAVAMTLLGAAFVVRSIRRRKGAR</sequence>
<keyword evidence="7" id="KW-1185">Reference proteome</keyword>
<organism evidence="6 7">
    <name type="scientific">Leifsonia virtsii</name>
    <dbReference type="NCBI Taxonomy" id="3035915"/>
    <lineage>
        <taxon>Bacteria</taxon>
        <taxon>Bacillati</taxon>
        <taxon>Actinomycetota</taxon>
        <taxon>Actinomycetes</taxon>
        <taxon>Micrococcales</taxon>
        <taxon>Microbacteriaceae</taxon>
        <taxon>Leifsonia</taxon>
    </lineage>
</organism>
<feature type="compositionally biased region" description="Gly residues" evidence="1">
    <location>
        <begin position="725"/>
        <end position="736"/>
    </location>
</feature>
<comment type="caution">
    <text evidence="6">The sequence shown here is derived from an EMBL/GenBank/DDBJ whole genome shotgun (WGS) entry which is preliminary data.</text>
</comment>
<evidence type="ECO:0000256" key="3">
    <source>
        <dbReference type="SAM" id="SignalP"/>
    </source>
</evidence>
<evidence type="ECO:0000259" key="5">
    <source>
        <dbReference type="Pfam" id="PF25564"/>
    </source>
</evidence>
<feature type="domain" description="DUF7507" evidence="4">
    <location>
        <begin position="476"/>
        <end position="582"/>
    </location>
</feature>
<evidence type="ECO:0000313" key="6">
    <source>
        <dbReference type="EMBL" id="MDN4596875.1"/>
    </source>
</evidence>
<feature type="region of interest" description="Disordered" evidence="1">
    <location>
        <begin position="725"/>
        <end position="747"/>
    </location>
</feature>
<feature type="region of interest" description="Disordered" evidence="1">
    <location>
        <begin position="125"/>
        <end position="262"/>
    </location>
</feature>
<feature type="compositionally biased region" description="Low complexity" evidence="1">
    <location>
        <begin position="182"/>
        <end position="191"/>
    </location>
</feature>
<dbReference type="InterPro" id="IPR055354">
    <property type="entry name" value="DUF7507"/>
</dbReference>
<accession>A0ABT8IVQ1</accession>
<proteinExistence type="predicted"/>
<dbReference type="InterPro" id="IPR057693">
    <property type="entry name" value="DUF7933"/>
</dbReference>
<feature type="signal peptide" evidence="3">
    <location>
        <begin position="1"/>
        <end position="26"/>
    </location>
</feature>
<feature type="domain" description="DUF7933" evidence="5">
    <location>
        <begin position="349"/>
        <end position="472"/>
    </location>
</feature>
<dbReference type="Proteomes" id="UP001174210">
    <property type="component" value="Unassembled WGS sequence"/>
</dbReference>
<feature type="domain" description="DUF7507" evidence="4">
    <location>
        <begin position="599"/>
        <end position="700"/>
    </location>
</feature>
<evidence type="ECO:0000256" key="1">
    <source>
        <dbReference type="SAM" id="MobiDB-lite"/>
    </source>
</evidence>
<dbReference type="Pfam" id="PF25564">
    <property type="entry name" value="DUF7933"/>
    <property type="match status" value="1"/>
</dbReference>
<keyword evidence="2" id="KW-0472">Membrane</keyword>
<feature type="compositionally biased region" description="Gly residues" evidence="1">
    <location>
        <begin position="243"/>
        <end position="255"/>
    </location>
</feature>
<evidence type="ECO:0008006" key="8">
    <source>
        <dbReference type="Google" id="ProtNLM"/>
    </source>
</evidence>
<dbReference type="Pfam" id="PF24346">
    <property type="entry name" value="DUF7507"/>
    <property type="match status" value="2"/>
</dbReference>
<evidence type="ECO:0000259" key="4">
    <source>
        <dbReference type="Pfam" id="PF24346"/>
    </source>
</evidence>
<gene>
    <name evidence="6" type="ORF">P5G59_06975</name>
</gene>
<feature type="compositionally biased region" description="Low complexity" evidence="1">
    <location>
        <begin position="128"/>
        <end position="137"/>
    </location>
</feature>
<protein>
    <recommendedName>
        <fullName evidence="8">DUF11 domain-containing protein</fullName>
    </recommendedName>
</protein>
<evidence type="ECO:0000313" key="7">
    <source>
        <dbReference type="Proteomes" id="UP001174210"/>
    </source>
</evidence>